<keyword evidence="2" id="KW-1185">Reference proteome</keyword>
<evidence type="ECO:0000313" key="2">
    <source>
        <dbReference type="Proteomes" id="UP001151760"/>
    </source>
</evidence>
<organism evidence="1 2">
    <name type="scientific">Tanacetum coccineum</name>
    <dbReference type="NCBI Taxonomy" id="301880"/>
    <lineage>
        <taxon>Eukaryota</taxon>
        <taxon>Viridiplantae</taxon>
        <taxon>Streptophyta</taxon>
        <taxon>Embryophyta</taxon>
        <taxon>Tracheophyta</taxon>
        <taxon>Spermatophyta</taxon>
        <taxon>Magnoliopsida</taxon>
        <taxon>eudicotyledons</taxon>
        <taxon>Gunneridae</taxon>
        <taxon>Pentapetalae</taxon>
        <taxon>asterids</taxon>
        <taxon>campanulids</taxon>
        <taxon>Asterales</taxon>
        <taxon>Asteraceae</taxon>
        <taxon>Asteroideae</taxon>
        <taxon>Anthemideae</taxon>
        <taxon>Anthemidinae</taxon>
        <taxon>Tanacetum</taxon>
    </lineage>
</organism>
<reference evidence="1" key="2">
    <citation type="submission" date="2022-01" db="EMBL/GenBank/DDBJ databases">
        <authorList>
            <person name="Yamashiro T."/>
            <person name="Shiraishi A."/>
            <person name="Satake H."/>
            <person name="Nakayama K."/>
        </authorList>
    </citation>
    <scope>NUCLEOTIDE SEQUENCE</scope>
</reference>
<reference evidence="1" key="1">
    <citation type="journal article" date="2022" name="Int. J. Mol. Sci.">
        <title>Draft Genome of Tanacetum Coccineum: Genomic Comparison of Closely Related Tanacetum-Family Plants.</title>
        <authorList>
            <person name="Yamashiro T."/>
            <person name="Shiraishi A."/>
            <person name="Nakayama K."/>
            <person name="Satake H."/>
        </authorList>
    </citation>
    <scope>NUCLEOTIDE SEQUENCE</scope>
</reference>
<gene>
    <name evidence="1" type="ORF">Tco_0926983</name>
</gene>
<dbReference type="PANTHER" id="PTHR14523">
    <property type="entry name" value="UNCHARACTERIZED PROTEIN C17ORF53 HOMOLOG"/>
    <property type="match status" value="1"/>
</dbReference>
<name>A0ABQ5DIB4_9ASTR</name>
<dbReference type="EMBL" id="BQNB010015149">
    <property type="protein sequence ID" value="GJT36564.1"/>
    <property type="molecule type" value="Genomic_DNA"/>
</dbReference>
<accession>A0ABQ5DIB4</accession>
<dbReference type="PANTHER" id="PTHR14523:SF1">
    <property type="entry name" value="HOMOLOGOUS RECOMBINATION OB-FOLD PROTEIN"/>
    <property type="match status" value="1"/>
</dbReference>
<protein>
    <submittedName>
        <fullName evidence="1">Uncharacterized protein</fullName>
    </submittedName>
</protein>
<dbReference type="Proteomes" id="UP001151760">
    <property type="component" value="Unassembled WGS sequence"/>
</dbReference>
<evidence type="ECO:0000313" key="1">
    <source>
        <dbReference type="EMBL" id="GJT36564.1"/>
    </source>
</evidence>
<dbReference type="InterPro" id="IPR028045">
    <property type="entry name" value="HROB"/>
</dbReference>
<proteinExistence type="predicted"/>
<comment type="caution">
    <text evidence="1">The sequence shown here is derived from an EMBL/GenBank/DDBJ whole genome shotgun (WGS) entry which is preliminary data.</text>
</comment>
<sequence>MNANGGIVSGCLGDIKNFLKNRKRDQVVAIVKYCSPNVIGDLTVTLKDLSSTIPVFSPKPSMRYLNITMRNVVKDFRKDTVPGSGSGVGRSGMLMEKEEIVKLIEEEEMADFKLRVCKNVTDQDMADDEALNLVLKEEARQARAEQKWLEKCRQEEELDEEHERQLLGFYDTF</sequence>